<keyword evidence="4 9" id="KW-1133">Transmembrane helix</keyword>
<dbReference type="Pfam" id="PF00023">
    <property type="entry name" value="Ank"/>
    <property type="match status" value="1"/>
</dbReference>
<proteinExistence type="predicted"/>
<evidence type="ECO:0000256" key="2">
    <source>
        <dbReference type="ARBA" id="ARBA00022692"/>
    </source>
</evidence>
<feature type="repeat" description="ANK" evidence="7">
    <location>
        <begin position="76"/>
        <end position="108"/>
    </location>
</feature>
<dbReference type="PANTHER" id="PTHR24198:SF165">
    <property type="entry name" value="ANKYRIN REPEAT-CONTAINING PROTEIN-RELATED"/>
    <property type="match status" value="1"/>
</dbReference>
<dbReference type="InterPro" id="IPR002523">
    <property type="entry name" value="MgTranspt_CorA/ZnTranspt_ZntB"/>
</dbReference>
<feature type="transmembrane region" description="Helical" evidence="9">
    <location>
        <begin position="688"/>
        <end position="706"/>
    </location>
</feature>
<dbReference type="Proteomes" id="UP000244722">
    <property type="component" value="Unassembled WGS sequence"/>
</dbReference>
<dbReference type="STRING" id="42251.A0A2T6ZMJ7"/>
<evidence type="ECO:0000256" key="9">
    <source>
        <dbReference type="SAM" id="Phobius"/>
    </source>
</evidence>
<dbReference type="PROSITE" id="PS50088">
    <property type="entry name" value="ANK_REPEAT"/>
    <property type="match status" value="3"/>
</dbReference>
<dbReference type="SUPFAM" id="SSF48403">
    <property type="entry name" value="Ankyrin repeat"/>
    <property type="match status" value="1"/>
</dbReference>
<dbReference type="SMART" id="SM00248">
    <property type="entry name" value="ANK"/>
    <property type="match status" value="7"/>
</dbReference>
<dbReference type="PANTHER" id="PTHR24198">
    <property type="entry name" value="ANKYRIN REPEAT AND PROTEIN KINASE DOMAIN-CONTAINING PROTEIN"/>
    <property type="match status" value="1"/>
</dbReference>
<comment type="subcellular location">
    <subcellularLocation>
        <location evidence="1">Membrane</location>
        <topology evidence="1">Multi-pass membrane protein</topology>
    </subcellularLocation>
</comment>
<feature type="transmembrane region" description="Helical" evidence="9">
    <location>
        <begin position="718"/>
        <end position="739"/>
    </location>
</feature>
<organism evidence="10 11">
    <name type="scientific">Tuber borchii</name>
    <name type="common">White truffle</name>
    <dbReference type="NCBI Taxonomy" id="42251"/>
    <lineage>
        <taxon>Eukaryota</taxon>
        <taxon>Fungi</taxon>
        <taxon>Dikarya</taxon>
        <taxon>Ascomycota</taxon>
        <taxon>Pezizomycotina</taxon>
        <taxon>Pezizomycetes</taxon>
        <taxon>Pezizales</taxon>
        <taxon>Tuberaceae</taxon>
        <taxon>Tuber</taxon>
    </lineage>
</organism>
<keyword evidence="6 9" id="KW-0472">Membrane</keyword>
<evidence type="ECO:0000256" key="5">
    <source>
        <dbReference type="ARBA" id="ARBA00023043"/>
    </source>
</evidence>
<dbReference type="InterPro" id="IPR002110">
    <property type="entry name" value="Ankyrin_rpt"/>
</dbReference>
<evidence type="ECO:0000256" key="3">
    <source>
        <dbReference type="ARBA" id="ARBA00022737"/>
    </source>
</evidence>
<feature type="repeat" description="ANK" evidence="7">
    <location>
        <begin position="218"/>
        <end position="250"/>
    </location>
</feature>
<feature type="region of interest" description="Disordered" evidence="8">
    <location>
        <begin position="292"/>
        <end position="311"/>
    </location>
</feature>
<dbReference type="Gene3D" id="1.20.58.340">
    <property type="entry name" value="Magnesium transport protein CorA, transmembrane region"/>
    <property type="match status" value="1"/>
</dbReference>
<dbReference type="EMBL" id="NESQ01000178">
    <property type="protein sequence ID" value="PUU76719.1"/>
    <property type="molecule type" value="Genomic_DNA"/>
</dbReference>
<dbReference type="GO" id="GO:0016020">
    <property type="term" value="C:membrane"/>
    <property type="evidence" value="ECO:0007669"/>
    <property type="project" value="UniProtKB-SubCell"/>
</dbReference>
<dbReference type="InterPro" id="IPR045863">
    <property type="entry name" value="CorA_TM1_TM2"/>
</dbReference>
<evidence type="ECO:0000256" key="1">
    <source>
        <dbReference type="ARBA" id="ARBA00004141"/>
    </source>
</evidence>
<dbReference type="Gene3D" id="1.25.40.20">
    <property type="entry name" value="Ankyrin repeat-containing domain"/>
    <property type="match status" value="1"/>
</dbReference>
<evidence type="ECO:0000256" key="4">
    <source>
        <dbReference type="ARBA" id="ARBA00022989"/>
    </source>
</evidence>
<dbReference type="InterPro" id="IPR036770">
    <property type="entry name" value="Ankyrin_rpt-contain_sf"/>
</dbReference>
<gene>
    <name evidence="10" type="ORF">B9Z19DRAFT_229473</name>
</gene>
<keyword evidence="2 9" id="KW-0812">Transmembrane</keyword>
<evidence type="ECO:0000313" key="10">
    <source>
        <dbReference type="EMBL" id="PUU76719.1"/>
    </source>
</evidence>
<dbReference type="GO" id="GO:0046873">
    <property type="term" value="F:metal ion transmembrane transporter activity"/>
    <property type="evidence" value="ECO:0007669"/>
    <property type="project" value="InterPro"/>
</dbReference>
<sequence>MARTDTSSTLALAGGRLSEANKYVHQMASLTLEELEGLETNERIKALVALSRAGEEEAVQRLLKLGTNVNVSAEPSWITPLQGAAAFGHRRIVDQLLGAGADVNYAPPGKFAALTPLQEAAAGGHDDLVIHLVERGALISNIRMTEDMMPIHWAVIHGDPLLLARWQALGAETNVEDSMGRNPIHTAALLDRPENLRWLLRPDGLPSSAIAKNARDLNGSTPLHLAIEGGCFEAFRCLLKEDADITIQNNKRQTPLNLALSKKNLDMVNELLGKGASADGITAKDWSRLFRGGEDAEGDDNEEDKGFTSGEEGGEQVIIISQDHERIKPVEHVSGPEAVARVKSGYKDANGRLFSTMQLRGSSEAALYNPDTILSEGRKLWLPKRSHMESKASVRWTWRSINRSHLFKDVKRNDRVQDGFPKLEDLKTNPSMHVSLRCFASFRYYRALPPESAAGLDGSFPIRAEYSRISWVMESLKSHYTDIDARGVKDVVPVLKTKTYISTLECGWMPVHGVEFFTMFVKELLPRWEKLIDAAELHLFGVRKDLLKSGGETSELIKPLLKDAQNWIMLRKLLKEHIQVASEFQKLYESEDFLREEVGIHDYRKKIPKRPTLDPGLPLPSPRVMEYFDVNTLPKPNTWPASKQLRKTIKDLKDCLSRINALDKDTKTMIQLQFNLASIYETHSMKRLSWITFIFLPLTFIASLFGMNINLVANNPSWWWYLVLSGAALGLVLIIWIIVKNIKKWRKREKKRKTDIEMGDIAPDKDKLH</sequence>
<evidence type="ECO:0000256" key="6">
    <source>
        <dbReference type="ARBA" id="ARBA00023136"/>
    </source>
</evidence>
<dbReference type="Pfam" id="PF01544">
    <property type="entry name" value="CorA"/>
    <property type="match status" value="1"/>
</dbReference>
<evidence type="ECO:0000256" key="8">
    <source>
        <dbReference type="SAM" id="MobiDB-lite"/>
    </source>
</evidence>
<dbReference type="SUPFAM" id="SSF144083">
    <property type="entry name" value="Magnesium transport protein CorA, transmembrane region"/>
    <property type="match status" value="1"/>
</dbReference>
<keyword evidence="3" id="KW-0677">Repeat</keyword>
<evidence type="ECO:0000313" key="11">
    <source>
        <dbReference type="Proteomes" id="UP000244722"/>
    </source>
</evidence>
<dbReference type="AlphaFoldDB" id="A0A2T6ZMJ7"/>
<dbReference type="PROSITE" id="PS50297">
    <property type="entry name" value="ANK_REP_REGION"/>
    <property type="match status" value="3"/>
</dbReference>
<dbReference type="Pfam" id="PF12796">
    <property type="entry name" value="Ank_2"/>
    <property type="match status" value="1"/>
</dbReference>
<comment type="caution">
    <text evidence="10">The sequence shown here is derived from an EMBL/GenBank/DDBJ whole genome shotgun (WGS) entry which is preliminary data.</text>
</comment>
<evidence type="ECO:0000256" key="7">
    <source>
        <dbReference type="PROSITE-ProRule" id="PRU00023"/>
    </source>
</evidence>
<reference evidence="10 11" key="1">
    <citation type="submission" date="2017-04" db="EMBL/GenBank/DDBJ databases">
        <title>Draft genome sequence of Tuber borchii Vittad., a whitish edible truffle.</title>
        <authorList>
            <consortium name="DOE Joint Genome Institute"/>
            <person name="Murat C."/>
            <person name="Kuo A."/>
            <person name="Barry K.W."/>
            <person name="Clum A."/>
            <person name="Dockter R.B."/>
            <person name="Fauchery L."/>
            <person name="Iotti M."/>
            <person name="Kohler A."/>
            <person name="Labutti K."/>
            <person name="Lindquist E.A."/>
            <person name="Lipzen A."/>
            <person name="Ohm R.A."/>
            <person name="Wang M."/>
            <person name="Grigoriev I.V."/>
            <person name="Zambonelli A."/>
            <person name="Martin F.M."/>
        </authorList>
    </citation>
    <scope>NUCLEOTIDE SEQUENCE [LARGE SCALE GENOMIC DNA]</scope>
    <source>
        <strain evidence="10 11">Tbo3840</strain>
    </source>
</reference>
<keyword evidence="11" id="KW-1185">Reference proteome</keyword>
<keyword evidence="5 7" id="KW-0040">ANK repeat</keyword>
<dbReference type="OrthoDB" id="195446at2759"/>
<accession>A0A2T6ZMJ7</accession>
<feature type="repeat" description="ANK" evidence="7">
    <location>
        <begin position="251"/>
        <end position="283"/>
    </location>
</feature>
<name>A0A2T6ZMJ7_TUBBO</name>
<protein>
    <submittedName>
        <fullName evidence="10">Ankyrin repeat-containing domain protein</fullName>
    </submittedName>
</protein>